<reference evidence="1 2" key="1">
    <citation type="submission" date="2016-10" db="EMBL/GenBank/DDBJ databases">
        <authorList>
            <person name="de Groot N.N."/>
        </authorList>
    </citation>
    <scope>NUCLEOTIDE SEQUENCE [LARGE SCALE GENOMIC DNA]</scope>
    <source>
        <strain evidence="1 2">DSM 527</strain>
    </source>
</reference>
<proteinExistence type="predicted"/>
<sequence>MVAVSIVKSGTKMLLRPDATIGSKGKLPFRYYEKDGKLFFWRDENYILTEDALAVYRRYNVLQEDPDNKIGMPDPVIDDKQKGADYFFCKDNLAIYKRVISSVAVGQYTPPALKCKSK</sequence>
<dbReference type="EMBL" id="FNBN01000003">
    <property type="protein sequence ID" value="SDG28276.1"/>
    <property type="molecule type" value="Genomic_DNA"/>
</dbReference>
<accession>A0A1G7SYW0</accession>
<organism evidence="1 2">
    <name type="scientific">Chitinophaga filiformis</name>
    <name type="common">Myxococcus filiformis</name>
    <name type="synonym">Flexibacter filiformis</name>
    <dbReference type="NCBI Taxonomy" id="104663"/>
    <lineage>
        <taxon>Bacteria</taxon>
        <taxon>Pseudomonadati</taxon>
        <taxon>Bacteroidota</taxon>
        <taxon>Chitinophagia</taxon>
        <taxon>Chitinophagales</taxon>
        <taxon>Chitinophagaceae</taxon>
        <taxon>Chitinophaga</taxon>
    </lineage>
</organism>
<dbReference type="Proteomes" id="UP000199045">
    <property type="component" value="Unassembled WGS sequence"/>
</dbReference>
<dbReference type="AlphaFoldDB" id="A0A1G7SYW0"/>
<dbReference type="STRING" id="104663.SAMN04488121_1031076"/>
<dbReference type="OrthoDB" id="1263340at2"/>
<protein>
    <submittedName>
        <fullName evidence="1">Uncharacterized protein</fullName>
    </submittedName>
</protein>
<evidence type="ECO:0000313" key="1">
    <source>
        <dbReference type="EMBL" id="SDG28276.1"/>
    </source>
</evidence>
<dbReference type="RefSeq" id="WP_089834123.1">
    <property type="nucleotide sequence ID" value="NZ_FNBN01000003.1"/>
</dbReference>
<gene>
    <name evidence="1" type="ORF">SAMN04488121_1031076</name>
</gene>
<name>A0A1G7SYW0_CHIFI</name>
<evidence type="ECO:0000313" key="2">
    <source>
        <dbReference type="Proteomes" id="UP000199045"/>
    </source>
</evidence>